<feature type="transmembrane region" description="Helical" evidence="1">
    <location>
        <begin position="86"/>
        <end position="103"/>
    </location>
</feature>
<dbReference type="EMBL" id="BFBB01000002">
    <property type="protein sequence ID" value="GBF49237.1"/>
    <property type="molecule type" value="Genomic_DNA"/>
</dbReference>
<feature type="transmembrane region" description="Helical" evidence="1">
    <location>
        <begin position="110"/>
        <end position="128"/>
    </location>
</feature>
<proteinExistence type="predicted"/>
<keyword evidence="1" id="KW-0472">Membrane</keyword>
<keyword evidence="3" id="KW-1185">Reference proteome</keyword>
<name>A0A2P2DX77_9LEPT</name>
<gene>
    <name evidence="2" type="ORF">LPTSP4_07470</name>
</gene>
<sequence>MEVLRSTIAFISFSIQLIPLVLLGWLELFKSGFLFLYRFWEQKFLLDKLLFLALFFQAALSFVSWFQYEIQFYEQSEIVSLSPKWNFFFILVSVLNFFFLGFWKTNWNRMWFFSSQMLLLILLFWGYLEPERYFYEFLKHTDVKTRPIFYLFAGFSLSSFVLAYFTFQEEDRKFEIK</sequence>
<feature type="transmembrane region" description="Helical" evidence="1">
    <location>
        <begin position="49"/>
        <end position="66"/>
    </location>
</feature>
<evidence type="ECO:0000313" key="3">
    <source>
        <dbReference type="Proteomes" id="UP000245133"/>
    </source>
</evidence>
<protein>
    <submittedName>
        <fullName evidence="2">Uncharacterized protein</fullName>
    </submittedName>
</protein>
<dbReference type="Proteomes" id="UP000245133">
    <property type="component" value="Unassembled WGS sequence"/>
</dbReference>
<reference evidence="2 3" key="1">
    <citation type="submission" date="2018-02" db="EMBL/GenBank/DDBJ databases">
        <title>Novel Leptospira species isolated from soil and water in Japan.</title>
        <authorList>
            <person name="Nakao R."/>
            <person name="Masuzawa T."/>
        </authorList>
    </citation>
    <scope>NUCLEOTIDE SEQUENCE [LARGE SCALE GENOMIC DNA]</scope>
    <source>
        <strain evidence="2 3">YH101</strain>
    </source>
</reference>
<dbReference type="RefSeq" id="WP_167836904.1">
    <property type="nucleotide sequence ID" value="NZ_BFBB01000002.1"/>
</dbReference>
<evidence type="ECO:0000313" key="2">
    <source>
        <dbReference type="EMBL" id="GBF49237.1"/>
    </source>
</evidence>
<comment type="caution">
    <text evidence="2">The sequence shown here is derived from an EMBL/GenBank/DDBJ whole genome shotgun (WGS) entry which is preliminary data.</text>
</comment>
<organism evidence="2 3">
    <name type="scientific">Leptospira ryugenii</name>
    <dbReference type="NCBI Taxonomy" id="1917863"/>
    <lineage>
        <taxon>Bacteria</taxon>
        <taxon>Pseudomonadati</taxon>
        <taxon>Spirochaetota</taxon>
        <taxon>Spirochaetia</taxon>
        <taxon>Leptospirales</taxon>
        <taxon>Leptospiraceae</taxon>
        <taxon>Leptospira</taxon>
    </lineage>
</organism>
<keyword evidence="1" id="KW-1133">Transmembrane helix</keyword>
<evidence type="ECO:0000256" key="1">
    <source>
        <dbReference type="SAM" id="Phobius"/>
    </source>
</evidence>
<feature type="transmembrane region" description="Helical" evidence="1">
    <location>
        <begin position="148"/>
        <end position="167"/>
    </location>
</feature>
<keyword evidence="1" id="KW-0812">Transmembrane</keyword>
<feature type="transmembrane region" description="Helical" evidence="1">
    <location>
        <begin position="6"/>
        <end position="28"/>
    </location>
</feature>
<accession>A0A2P2DX77</accession>
<dbReference type="AlphaFoldDB" id="A0A2P2DX77"/>